<dbReference type="Gene3D" id="2.20.70.10">
    <property type="match status" value="1"/>
</dbReference>
<evidence type="ECO:0000256" key="4">
    <source>
        <dbReference type="SAM" id="MobiDB-lite"/>
    </source>
</evidence>
<sequence length="271" mass="29221">MVTERAAAEANNGRQTDRDVDNGSILPSSLGNLFLELDQNPPLPAGWEMCLDLQSGSIYFRDRTSGTCTYKDPRSCSSKKQATSPVLGNFFSGVTALSGPGFAIGYKHSRNRSVTLEEKLASWNNCRSYATTEDATILELSLKADYGVGATGWSTEEGSEESVAFENDGTRSLPVMCVDLSSLVEESSVCTVEKVKNALKRSHFRALSRNDSGCTNSSLSSLHTLSLNLPSPSSPCAQGLSLISILCILQLVLAFRHELPRGRNGRTERGG</sequence>
<dbReference type="PANTHER" id="PTHR14791">
    <property type="entry name" value="BOMB/KIRA PROTEINS"/>
    <property type="match status" value="1"/>
</dbReference>
<reference evidence="6 7" key="1">
    <citation type="submission" date="2024-09" db="EMBL/GenBank/DDBJ databases">
        <title>Chromosome-scale assembly of Riccia fluitans.</title>
        <authorList>
            <person name="Paukszto L."/>
            <person name="Sawicki J."/>
            <person name="Karawczyk K."/>
            <person name="Piernik-Szablinska J."/>
            <person name="Szczecinska M."/>
            <person name="Mazdziarz M."/>
        </authorList>
    </citation>
    <scope>NUCLEOTIDE SEQUENCE [LARGE SCALE GENOMIC DNA]</scope>
    <source>
        <strain evidence="6">Rf_01</strain>
        <tissue evidence="6">Aerial parts of the thallus</tissue>
    </source>
</reference>
<dbReference type="PROSITE" id="PS50020">
    <property type="entry name" value="WW_DOMAIN_2"/>
    <property type="match status" value="1"/>
</dbReference>
<dbReference type="AlphaFoldDB" id="A0ABD1ZJ71"/>
<keyword evidence="7" id="KW-1185">Reference proteome</keyword>
<keyword evidence="2" id="KW-0963">Cytoplasm</keyword>
<dbReference type="InterPro" id="IPR001202">
    <property type="entry name" value="WW_dom"/>
</dbReference>
<evidence type="ECO:0000313" key="6">
    <source>
        <dbReference type="EMBL" id="KAL2651494.1"/>
    </source>
</evidence>
<dbReference type="InterPro" id="IPR036020">
    <property type="entry name" value="WW_dom_sf"/>
</dbReference>
<evidence type="ECO:0000256" key="1">
    <source>
        <dbReference type="ARBA" id="ARBA00004496"/>
    </source>
</evidence>
<comment type="subcellular location">
    <subcellularLocation>
        <location evidence="1">Cytoplasm</location>
    </subcellularLocation>
</comment>
<dbReference type="PANTHER" id="PTHR14791:SF29">
    <property type="entry name" value="PROTEIN KIBRA"/>
    <property type="match status" value="1"/>
</dbReference>
<dbReference type="SUPFAM" id="SSF51045">
    <property type="entry name" value="WW domain"/>
    <property type="match status" value="1"/>
</dbReference>
<feature type="region of interest" description="Disordered" evidence="4">
    <location>
        <begin position="1"/>
        <end position="23"/>
    </location>
</feature>
<proteinExistence type="predicted"/>
<evidence type="ECO:0000313" key="7">
    <source>
        <dbReference type="Proteomes" id="UP001605036"/>
    </source>
</evidence>
<protein>
    <recommendedName>
        <fullName evidence="5">WW domain-containing protein</fullName>
    </recommendedName>
</protein>
<feature type="domain" description="WW" evidence="5">
    <location>
        <begin position="41"/>
        <end position="75"/>
    </location>
</feature>
<organism evidence="6 7">
    <name type="scientific">Riccia fluitans</name>
    <dbReference type="NCBI Taxonomy" id="41844"/>
    <lineage>
        <taxon>Eukaryota</taxon>
        <taxon>Viridiplantae</taxon>
        <taxon>Streptophyta</taxon>
        <taxon>Embryophyta</taxon>
        <taxon>Marchantiophyta</taxon>
        <taxon>Marchantiopsida</taxon>
        <taxon>Marchantiidae</taxon>
        <taxon>Marchantiales</taxon>
        <taxon>Ricciaceae</taxon>
        <taxon>Riccia</taxon>
    </lineage>
</organism>
<dbReference type="Proteomes" id="UP001605036">
    <property type="component" value="Unassembled WGS sequence"/>
</dbReference>
<evidence type="ECO:0000259" key="5">
    <source>
        <dbReference type="PROSITE" id="PS50020"/>
    </source>
</evidence>
<gene>
    <name evidence="6" type="ORF">R1flu_019622</name>
</gene>
<dbReference type="GO" id="GO:0005737">
    <property type="term" value="C:cytoplasm"/>
    <property type="evidence" value="ECO:0007669"/>
    <property type="project" value="UniProtKB-SubCell"/>
</dbReference>
<dbReference type="InterPro" id="IPR051105">
    <property type="entry name" value="WWC/KIBRA_Hippo_Reg"/>
</dbReference>
<keyword evidence="3" id="KW-0597">Phosphoprotein</keyword>
<evidence type="ECO:0000256" key="2">
    <source>
        <dbReference type="ARBA" id="ARBA00022490"/>
    </source>
</evidence>
<dbReference type="EMBL" id="JBHFFA010000001">
    <property type="protein sequence ID" value="KAL2651494.1"/>
    <property type="molecule type" value="Genomic_DNA"/>
</dbReference>
<evidence type="ECO:0000256" key="3">
    <source>
        <dbReference type="ARBA" id="ARBA00022553"/>
    </source>
</evidence>
<name>A0ABD1ZJ71_9MARC</name>
<comment type="caution">
    <text evidence="6">The sequence shown here is derived from an EMBL/GenBank/DDBJ whole genome shotgun (WGS) entry which is preliminary data.</text>
</comment>
<accession>A0ABD1ZJ71</accession>